<evidence type="ECO:0000259" key="20">
    <source>
        <dbReference type="Pfam" id="PF25087"/>
    </source>
</evidence>
<comment type="subcellular location">
    <subcellularLocation>
        <location evidence="1 18">Cytoplasm</location>
    </subcellularLocation>
</comment>
<keyword evidence="7 18" id="KW-0479">Metal-binding</keyword>
<dbReference type="GO" id="GO:0000287">
    <property type="term" value="F:magnesium ion binding"/>
    <property type="evidence" value="ECO:0007669"/>
    <property type="project" value="UniProtKB-UniRule"/>
</dbReference>
<dbReference type="RefSeq" id="WP_068618657.1">
    <property type="nucleotide sequence ID" value="NZ_CP016268.1"/>
</dbReference>
<dbReference type="GO" id="GO:0008360">
    <property type="term" value="P:regulation of cell shape"/>
    <property type="evidence" value="ECO:0007669"/>
    <property type="project" value="UniProtKB-KW"/>
</dbReference>
<feature type="domain" description="Mannose-1-phosphate guanyltransferase C-terminal" evidence="20">
    <location>
        <begin position="264"/>
        <end position="352"/>
    </location>
</feature>
<feature type="binding site" evidence="18">
    <location>
        <position position="149"/>
    </location>
    <ligand>
        <name>UDP-N-acetyl-alpha-D-glucosamine</name>
        <dbReference type="ChEBI" id="CHEBI:57705"/>
    </ligand>
</feature>
<dbReference type="EC" id="2.7.7.23" evidence="18"/>
<evidence type="ECO:0000256" key="1">
    <source>
        <dbReference type="ARBA" id="ARBA00004496"/>
    </source>
</evidence>
<feature type="binding site" evidence="18">
    <location>
        <position position="71"/>
    </location>
    <ligand>
        <name>UDP-N-acetyl-alpha-D-glucosamine</name>
        <dbReference type="ChEBI" id="CHEBI:57705"/>
    </ligand>
</feature>
<dbReference type="CDD" id="cd02540">
    <property type="entry name" value="GT2_GlmU_N_bac"/>
    <property type="match status" value="1"/>
</dbReference>
<dbReference type="EMBL" id="CP016268">
    <property type="protein sequence ID" value="ANO52880.1"/>
    <property type="molecule type" value="Genomic_DNA"/>
</dbReference>
<comment type="function">
    <text evidence="17 18">Catalyzes the last two sequential reactions in the de novo biosynthetic pathway for UDP-N-acetylglucosamine (UDP-GlcNAc). The C-terminal domain catalyzes the transfer of acetyl group from acetyl coenzyme A to glucosamine-1-phosphate (GlcN-1-P) to produce N-acetylglucosamine-1-phosphate (GlcNAc-1-P), which is converted into UDP-GlcNAc by the transfer of uridine 5-monophosphate (from uridine 5-triphosphate), a reaction catalyzed by the N-terminal domain.</text>
</comment>
<comment type="similarity">
    <text evidence="3 18">In the N-terminal section; belongs to the N-acetylglucosamine-1-phosphate uridyltransferase family.</text>
</comment>
<feature type="binding site" evidence="18">
    <location>
        <position position="435"/>
    </location>
    <ligand>
        <name>acetyl-CoA</name>
        <dbReference type="ChEBI" id="CHEBI:57288"/>
    </ligand>
</feature>
<evidence type="ECO:0000256" key="4">
    <source>
        <dbReference type="ARBA" id="ARBA00022490"/>
    </source>
</evidence>
<dbReference type="NCBIfam" id="TIGR01173">
    <property type="entry name" value="glmU"/>
    <property type="match status" value="1"/>
</dbReference>
<dbReference type="Pfam" id="PF25087">
    <property type="entry name" value="GMPPB_C"/>
    <property type="match status" value="1"/>
</dbReference>
<dbReference type="InterPro" id="IPR018357">
    <property type="entry name" value="Hexapep_transf_CS"/>
</dbReference>
<feature type="binding site" evidence="18">
    <location>
        <position position="164"/>
    </location>
    <ligand>
        <name>UDP-N-acetyl-alpha-D-glucosamine</name>
        <dbReference type="ChEBI" id="CHEBI:57705"/>
    </ligand>
</feature>
<evidence type="ECO:0000256" key="3">
    <source>
        <dbReference type="ARBA" id="ARBA00007947"/>
    </source>
</evidence>
<dbReference type="SUPFAM" id="SSF51161">
    <property type="entry name" value="Trimeric LpxA-like enzymes"/>
    <property type="match status" value="1"/>
</dbReference>
<dbReference type="InterPro" id="IPR005882">
    <property type="entry name" value="Bifunctional_GlmU"/>
</dbReference>
<dbReference type="GO" id="GO:0019134">
    <property type="term" value="F:glucosamine-1-phosphate N-acetyltransferase activity"/>
    <property type="evidence" value="ECO:0007669"/>
    <property type="project" value="UniProtKB-UniRule"/>
</dbReference>
<feature type="region of interest" description="Pyrophosphorylase" evidence="18">
    <location>
        <begin position="1"/>
        <end position="224"/>
    </location>
</feature>
<dbReference type="KEGG" id="woc:BA177_00305"/>
<sequence length="451" mass="48093">MSILILAAGQGTRMRSSRPKVLQPLAGRPLLRHVVDCARQIDAADICVVYGHGGDQVQAAFAADGLRWALQAEQLGTGHAVMQAMPETADDNRVLVLFGDVPLLRPQTLERLLNECGADDLGVLTVDVSNPHGYGRIVRENGRVVRNVEEKDANDSERLIKEVNSGVMCAPARKFKAWLERLGNDNSQGEYYLTDVIAMAVADGTEVHGIKADSVEELMGINDRRQLAEAERALQRRLVGELMAAGVGFADPSRVDIRGTLRCGQDVFIDVNAVFEGDVVVGDNVVIETGNLIRDSRLGAGTVVHANCHIEQSEVGDECEIGPYARLRPGTKLAEQVKIGNFVEVKKSNIAHASKVNHLSYIGDAEIGSGVNVGAGTITCNYDGANKHRTTIGDGAFIGSGVNLVAPVEVGSGATIGAGSTVSKPVPADQLTVARARQMTVPGWKKPQKTS</sequence>
<dbReference type="InterPro" id="IPR011004">
    <property type="entry name" value="Trimer_LpxA-like_sf"/>
</dbReference>
<evidence type="ECO:0000313" key="22">
    <source>
        <dbReference type="Proteomes" id="UP000092695"/>
    </source>
</evidence>
<comment type="catalytic activity">
    <reaction evidence="15 18">
        <text>alpha-D-glucosamine 1-phosphate + acetyl-CoA = N-acetyl-alpha-D-glucosamine 1-phosphate + CoA + H(+)</text>
        <dbReference type="Rhea" id="RHEA:13725"/>
        <dbReference type="ChEBI" id="CHEBI:15378"/>
        <dbReference type="ChEBI" id="CHEBI:57287"/>
        <dbReference type="ChEBI" id="CHEBI:57288"/>
        <dbReference type="ChEBI" id="CHEBI:57776"/>
        <dbReference type="ChEBI" id="CHEBI:58516"/>
        <dbReference type="EC" id="2.3.1.157"/>
    </reaction>
</comment>
<dbReference type="GO" id="GO:0009245">
    <property type="term" value="P:lipid A biosynthetic process"/>
    <property type="evidence" value="ECO:0007669"/>
    <property type="project" value="UniProtKB-UniRule"/>
</dbReference>
<accession>A0A193LK04</accession>
<comment type="cofactor">
    <cofactor evidence="18">
        <name>Mg(2+)</name>
        <dbReference type="ChEBI" id="CHEBI:18420"/>
    </cofactor>
    <text evidence="18">Binds 1 Mg(2+) ion per subunit.</text>
</comment>
<keyword evidence="10 18" id="KW-0133">Cell shape</keyword>
<evidence type="ECO:0000256" key="12">
    <source>
        <dbReference type="ARBA" id="ARBA00023268"/>
    </source>
</evidence>
<keyword evidence="12 18" id="KW-0511">Multifunctional enzyme</keyword>
<evidence type="ECO:0000256" key="8">
    <source>
        <dbReference type="ARBA" id="ARBA00022737"/>
    </source>
</evidence>
<dbReference type="HAMAP" id="MF_01631">
    <property type="entry name" value="GlmU"/>
    <property type="match status" value="1"/>
</dbReference>
<dbReference type="GO" id="GO:0005737">
    <property type="term" value="C:cytoplasm"/>
    <property type="evidence" value="ECO:0007669"/>
    <property type="project" value="UniProtKB-SubCell"/>
</dbReference>
<dbReference type="InterPro" id="IPR029044">
    <property type="entry name" value="Nucleotide-diphossugar_trans"/>
</dbReference>
<evidence type="ECO:0000256" key="5">
    <source>
        <dbReference type="ARBA" id="ARBA00022679"/>
    </source>
</evidence>
<dbReference type="UniPathway" id="UPA00113">
    <property type="reaction ID" value="UER00532"/>
</dbReference>
<dbReference type="Pfam" id="PF00132">
    <property type="entry name" value="Hexapep"/>
    <property type="match status" value="1"/>
</dbReference>
<dbReference type="PANTHER" id="PTHR43584:SF3">
    <property type="entry name" value="BIFUNCTIONAL PROTEIN GLMU"/>
    <property type="match status" value="1"/>
</dbReference>
<dbReference type="InterPro" id="IPR056729">
    <property type="entry name" value="GMPPB_C"/>
</dbReference>
<comment type="catalytic activity">
    <reaction evidence="16 18">
        <text>N-acetyl-alpha-D-glucosamine 1-phosphate + UTP + H(+) = UDP-N-acetyl-alpha-D-glucosamine + diphosphate</text>
        <dbReference type="Rhea" id="RHEA:13509"/>
        <dbReference type="ChEBI" id="CHEBI:15378"/>
        <dbReference type="ChEBI" id="CHEBI:33019"/>
        <dbReference type="ChEBI" id="CHEBI:46398"/>
        <dbReference type="ChEBI" id="CHEBI:57705"/>
        <dbReference type="ChEBI" id="CHEBI:57776"/>
        <dbReference type="EC" id="2.7.7.23"/>
    </reaction>
</comment>
<dbReference type="GO" id="GO:0006048">
    <property type="term" value="P:UDP-N-acetylglucosamine biosynthetic process"/>
    <property type="evidence" value="ECO:0007669"/>
    <property type="project" value="UniProtKB-UniPathway"/>
</dbReference>
<comment type="pathway">
    <text evidence="18">Bacterial outer membrane biogenesis; LPS lipid A biosynthesis.</text>
</comment>
<feature type="binding site" evidence="18">
    <location>
        <position position="20"/>
    </location>
    <ligand>
        <name>UDP-N-acetyl-alpha-D-glucosamine</name>
        <dbReference type="ChEBI" id="CHEBI:57705"/>
    </ligand>
</feature>
<dbReference type="Pfam" id="PF12804">
    <property type="entry name" value="NTP_transf_3"/>
    <property type="match status" value="1"/>
</dbReference>
<dbReference type="UniPathway" id="UPA00973"/>
<feature type="binding site" evidence="18">
    <location>
        <position position="222"/>
    </location>
    <ligand>
        <name>Mg(2+)</name>
        <dbReference type="ChEBI" id="CHEBI:18420"/>
    </ligand>
</feature>
<evidence type="ECO:0000256" key="18">
    <source>
        <dbReference type="HAMAP-Rule" id="MF_01631"/>
    </source>
</evidence>
<keyword evidence="9 18" id="KW-0460">Magnesium</keyword>
<evidence type="ECO:0000256" key="2">
    <source>
        <dbReference type="ARBA" id="ARBA00007707"/>
    </source>
</evidence>
<dbReference type="InterPro" id="IPR025877">
    <property type="entry name" value="MobA-like_NTP_Trfase"/>
</dbReference>
<evidence type="ECO:0000256" key="9">
    <source>
        <dbReference type="ARBA" id="ARBA00022842"/>
    </source>
</evidence>
<keyword evidence="5 18" id="KW-0808">Transferase</keyword>
<keyword evidence="11 18" id="KW-0573">Peptidoglycan synthesis</keyword>
<evidence type="ECO:0000256" key="17">
    <source>
        <dbReference type="ARBA" id="ARBA00049628"/>
    </source>
</evidence>
<feature type="binding site" evidence="18">
    <location>
        <begin position="76"/>
        <end position="77"/>
    </location>
    <ligand>
        <name>UDP-N-acetyl-alpha-D-glucosamine</name>
        <dbReference type="ChEBI" id="CHEBI:57705"/>
    </ligand>
</feature>
<feature type="region of interest" description="N-acetyltransferase" evidence="18">
    <location>
        <begin position="246"/>
        <end position="451"/>
    </location>
</feature>
<evidence type="ECO:0000313" key="21">
    <source>
        <dbReference type="EMBL" id="ANO52880.1"/>
    </source>
</evidence>
<feature type="binding site" evidence="18">
    <location>
        <position position="372"/>
    </location>
    <ligand>
        <name>UDP-N-acetyl-alpha-D-glucosamine</name>
        <dbReference type="ChEBI" id="CHEBI:57705"/>
    </ligand>
</feature>
<keyword evidence="13 18" id="KW-0012">Acyltransferase</keyword>
<feature type="binding site" evidence="18">
    <location>
        <position position="375"/>
    </location>
    <ligand>
        <name>acetyl-CoA</name>
        <dbReference type="ChEBI" id="CHEBI:57288"/>
    </ligand>
</feature>
<keyword evidence="4 18" id="KW-0963">Cytoplasm</keyword>
<comment type="pathway">
    <text evidence="18">Nucleotide-sugar biosynthesis; UDP-N-acetyl-alpha-D-glucosamine biosynthesis; UDP-N-acetyl-alpha-D-glucosamine from N-acetyl-alpha-D-glucosamine 1-phosphate: step 1/1.</text>
</comment>
<comment type="subunit">
    <text evidence="18">Homotrimer.</text>
</comment>
<dbReference type="InterPro" id="IPR038009">
    <property type="entry name" value="GlmU_C_LbH"/>
</dbReference>
<comment type="caution">
    <text evidence="18">Lacks conserved residue(s) required for the propagation of feature annotation.</text>
</comment>
<dbReference type="AlphaFoldDB" id="A0A193LK04"/>
<keyword evidence="22" id="KW-1185">Reference proteome</keyword>
<feature type="binding site" evidence="18">
    <location>
        <position position="346"/>
    </location>
    <ligand>
        <name>UDP-N-acetyl-alpha-D-glucosamine</name>
        <dbReference type="ChEBI" id="CHEBI:57705"/>
    </ligand>
</feature>
<feature type="binding site" evidence="18">
    <location>
        <position position="400"/>
    </location>
    <ligand>
        <name>acetyl-CoA</name>
        <dbReference type="ChEBI" id="CHEBI:57288"/>
    </ligand>
</feature>
<feature type="domain" description="MobA-like NTP transferase" evidence="19">
    <location>
        <begin position="4"/>
        <end position="126"/>
    </location>
</feature>
<keyword evidence="8 18" id="KW-0677">Repeat</keyword>
<keyword evidence="6 18" id="KW-0548">Nucleotidyltransferase</keyword>
<evidence type="ECO:0000256" key="7">
    <source>
        <dbReference type="ARBA" id="ARBA00022723"/>
    </source>
</evidence>
<keyword evidence="14 18" id="KW-0961">Cell wall biogenesis/degradation</keyword>
<dbReference type="Proteomes" id="UP000092695">
    <property type="component" value="Chromosome"/>
</dbReference>
<dbReference type="Gene3D" id="3.90.550.10">
    <property type="entry name" value="Spore Coat Polysaccharide Biosynthesis Protein SpsA, Chain A"/>
    <property type="match status" value="1"/>
</dbReference>
<evidence type="ECO:0000256" key="15">
    <source>
        <dbReference type="ARBA" id="ARBA00048247"/>
    </source>
</evidence>
<dbReference type="GO" id="GO:0009252">
    <property type="term" value="P:peptidoglycan biosynthetic process"/>
    <property type="evidence" value="ECO:0007669"/>
    <property type="project" value="UniProtKB-UniRule"/>
</dbReference>
<feature type="binding site" evidence="18">
    <location>
        <begin position="381"/>
        <end position="382"/>
    </location>
    <ligand>
        <name>acetyl-CoA</name>
        <dbReference type="ChEBI" id="CHEBI:57288"/>
    </ligand>
</feature>
<protein>
    <recommendedName>
        <fullName evidence="18">Bifunctional protein GlmU</fullName>
    </recommendedName>
    <domain>
        <recommendedName>
            <fullName evidence="18">UDP-N-acetylglucosamine pyrophosphorylase</fullName>
            <ecNumber evidence="18">2.7.7.23</ecNumber>
        </recommendedName>
        <alternativeName>
            <fullName evidence="18">N-acetylglucosamine-1-phosphate uridyltransferase</fullName>
        </alternativeName>
    </domain>
    <domain>
        <recommendedName>
            <fullName evidence="18">Glucosamine-1-phosphate N-acetyltransferase</fullName>
            <ecNumber evidence="18">2.3.1.157</ecNumber>
        </recommendedName>
    </domain>
</protein>
<dbReference type="CDD" id="cd03353">
    <property type="entry name" value="LbH_GlmU_C"/>
    <property type="match status" value="1"/>
</dbReference>
<evidence type="ECO:0000256" key="14">
    <source>
        <dbReference type="ARBA" id="ARBA00023316"/>
    </source>
</evidence>
<reference evidence="21 22" key="1">
    <citation type="submission" date="2016-06" db="EMBL/GenBank/DDBJ databases">
        <title>Complete genome sequence of a deep-branching marine Gamma Proteobacterium Woeseia oceani type strain XK5.</title>
        <authorList>
            <person name="Mu D."/>
            <person name="Du Z."/>
        </authorList>
    </citation>
    <scope>NUCLEOTIDE SEQUENCE [LARGE SCALE GENOMIC DNA]</scope>
    <source>
        <strain evidence="21 22">XK5</strain>
    </source>
</reference>
<dbReference type="STRING" id="1548547.BA177_00305"/>
<evidence type="ECO:0000256" key="6">
    <source>
        <dbReference type="ARBA" id="ARBA00022695"/>
    </source>
</evidence>
<dbReference type="GO" id="GO:0016020">
    <property type="term" value="C:membrane"/>
    <property type="evidence" value="ECO:0007669"/>
    <property type="project" value="GOC"/>
</dbReference>
<organism evidence="21 22">
    <name type="scientific">Woeseia oceani</name>
    <dbReference type="NCBI Taxonomy" id="1548547"/>
    <lineage>
        <taxon>Bacteria</taxon>
        <taxon>Pseudomonadati</taxon>
        <taxon>Pseudomonadota</taxon>
        <taxon>Gammaproteobacteria</taxon>
        <taxon>Woeseiales</taxon>
        <taxon>Woeseiaceae</taxon>
        <taxon>Woeseia</taxon>
    </lineage>
</organism>
<dbReference type="InterPro" id="IPR001451">
    <property type="entry name" value="Hexapep"/>
</dbReference>
<feature type="binding site" evidence="18">
    <location>
        <position position="222"/>
    </location>
    <ligand>
        <name>UDP-N-acetyl-alpha-D-glucosamine</name>
        <dbReference type="ChEBI" id="CHEBI:57705"/>
    </ligand>
</feature>
<comment type="pathway">
    <text evidence="18">Nucleotide-sugar biosynthesis; UDP-N-acetyl-alpha-D-glucosamine biosynthesis; N-acetyl-alpha-D-glucosamine 1-phosphate from alpha-D-glucosamine 6-phosphate (route II): step 2/2.</text>
</comment>
<evidence type="ECO:0000256" key="10">
    <source>
        <dbReference type="ARBA" id="ARBA00022960"/>
    </source>
</evidence>
<feature type="binding site" evidence="18">
    <location>
        <position position="100"/>
    </location>
    <ligand>
        <name>Mg(2+)</name>
        <dbReference type="ChEBI" id="CHEBI:18420"/>
    </ligand>
</feature>
<dbReference type="OrthoDB" id="9775031at2"/>
<feature type="region of interest" description="Linker" evidence="18">
    <location>
        <begin position="225"/>
        <end position="245"/>
    </location>
</feature>
<feature type="binding site" evidence="18">
    <location>
        <begin position="6"/>
        <end position="9"/>
    </location>
    <ligand>
        <name>UDP-N-acetyl-alpha-D-glucosamine</name>
        <dbReference type="ChEBI" id="CHEBI:57705"/>
    </ligand>
</feature>
<evidence type="ECO:0000256" key="11">
    <source>
        <dbReference type="ARBA" id="ARBA00022984"/>
    </source>
</evidence>
<comment type="similarity">
    <text evidence="2 18">In the C-terminal section; belongs to the transferase hexapeptide repeat family.</text>
</comment>
<feature type="binding site" evidence="18">
    <location>
        <position position="135"/>
    </location>
    <ligand>
        <name>UDP-N-acetyl-alpha-D-glucosamine</name>
        <dbReference type="ChEBI" id="CHEBI:57705"/>
    </ligand>
</feature>
<feature type="binding site" evidence="18">
    <location>
        <position position="328"/>
    </location>
    <ligand>
        <name>UDP-N-acetyl-alpha-D-glucosamine</name>
        <dbReference type="ChEBI" id="CHEBI:57705"/>
    </ligand>
</feature>
<evidence type="ECO:0000256" key="13">
    <source>
        <dbReference type="ARBA" id="ARBA00023315"/>
    </source>
</evidence>
<name>A0A193LK04_9GAMM</name>
<evidence type="ECO:0000259" key="19">
    <source>
        <dbReference type="Pfam" id="PF12804"/>
    </source>
</evidence>
<feature type="binding site" evidence="18">
    <location>
        <position position="418"/>
    </location>
    <ligand>
        <name>acetyl-CoA</name>
        <dbReference type="ChEBI" id="CHEBI:57288"/>
    </ligand>
</feature>
<dbReference type="Gene3D" id="2.160.10.10">
    <property type="entry name" value="Hexapeptide repeat proteins"/>
    <property type="match status" value="1"/>
</dbReference>
<evidence type="ECO:0000256" key="16">
    <source>
        <dbReference type="ARBA" id="ARBA00048493"/>
    </source>
</evidence>
<dbReference type="GO" id="GO:0071555">
    <property type="term" value="P:cell wall organization"/>
    <property type="evidence" value="ECO:0007669"/>
    <property type="project" value="UniProtKB-KW"/>
</dbReference>
<proteinExistence type="inferred from homology"/>
<feature type="active site" description="Proton acceptor" evidence="18">
    <location>
        <position position="358"/>
    </location>
</feature>
<feature type="binding site" evidence="18">
    <location>
        <position position="361"/>
    </location>
    <ligand>
        <name>UDP-N-acetyl-alpha-D-glucosamine</name>
        <dbReference type="ChEBI" id="CHEBI:57705"/>
    </ligand>
</feature>
<dbReference type="GO" id="GO:0000902">
    <property type="term" value="P:cell morphogenesis"/>
    <property type="evidence" value="ECO:0007669"/>
    <property type="project" value="UniProtKB-UniRule"/>
</dbReference>
<dbReference type="GO" id="GO:0003977">
    <property type="term" value="F:UDP-N-acetylglucosamine diphosphorylase activity"/>
    <property type="evidence" value="ECO:0007669"/>
    <property type="project" value="UniProtKB-UniRule"/>
</dbReference>
<dbReference type="InterPro" id="IPR050065">
    <property type="entry name" value="GlmU-like"/>
</dbReference>
<dbReference type="PANTHER" id="PTHR43584">
    <property type="entry name" value="NUCLEOTIDYL TRANSFERASE"/>
    <property type="match status" value="1"/>
</dbReference>
<dbReference type="SUPFAM" id="SSF53448">
    <property type="entry name" value="Nucleotide-diphospho-sugar transferases"/>
    <property type="match status" value="1"/>
</dbReference>
<dbReference type="EC" id="2.3.1.157" evidence="18"/>
<dbReference type="PROSITE" id="PS00101">
    <property type="entry name" value="HEXAPEP_TRANSFERASES"/>
    <property type="match status" value="1"/>
</dbReference>
<gene>
    <name evidence="18" type="primary">glmU</name>
    <name evidence="21" type="ORF">BA177_00305</name>
</gene>